<reference evidence="2" key="1">
    <citation type="submission" date="2019-10" db="EMBL/GenBank/DDBJ databases">
        <title>Nonomuraea sp. nov., isolated from Phyllanthus amarus.</title>
        <authorList>
            <person name="Klykleung N."/>
            <person name="Tanasupawat S."/>
        </authorList>
    </citation>
    <scope>NUCLEOTIDE SEQUENCE [LARGE SCALE GENOMIC DNA]</scope>
    <source>
        <strain evidence="2">3MP-10</strain>
    </source>
</reference>
<keyword evidence="1" id="KW-0812">Transmembrane</keyword>
<organism evidence="2 3">
    <name type="scientific">Streptomyces mimosae</name>
    <dbReference type="NCBI Taxonomy" id="2586635"/>
    <lineage>
        <taxon>Bacteria</taxon>
        <taxon>Bacillati</taxon>
        <taxon>Actinomycetota</taxon>
        <taxon>Actinomycetes</taxon>
        <taxon>Kitasatosporales</taxon>
        <taxon>Streptomycetaceae</taxon>
        <taxon>Streptomyces</taxon>
    </lineage>
</organism>
<proteinExistence type="predicted"/>
<evidence type="ECO:0000313" key="3">
    <source>
        <dbReference type="Proteomes" id="UP000314251"/>
    </source>
</evidence>
<keyword evidence="1" id="KW-0472">Membrane</keyword>
<sequence>MRRTGAVARGIRTHPVAPPLALLGAGLAGAVYLWHTDPYAGGQALPRCPVNWATGLLCPACGGTRMSYDLLHLDLPGAFAANPVLLTVGVPLGLFLAGRWLAAGVRGERYRPRFSAAATAVVLGVALVWAVLRNLVG</sequence>
<name>A0A5N5ZWY3_9ACTN</name>
<keyword evidence="3" id="KW-1185">Reference proteome</keyword>
<dbReference type="EMBL" id="VDLY02000022">
    <property type="protein sequence ID" value="KAB8160313.1"/>
    <property type="molecule type" value="Genomic_DNA"/>
</dbReference>
<keyword evidence="1" id="KW-1133">Transmembrane helix</keyword>
<dbReference type="Proteomes" id="UP000314251">
    <property type="component" value="Unassembled WGS sequence"/>
</dbReference>
<accession>A0A5N5ZWY3</accession>
<protein>
    <submittedName>
        <fullName evidence="2">DUF2752 domain-containing protein</fullName>
    </submittedName>
</protein>
<dbReference type="Pfam" id="PF10825">
    <property type="entry name" value="DUF2752"/>
    <property type="match status" value="1"/>
</dbReference>
<feature type="transmembrane region" description="Helical" evidence="1">
    <location>
        <begin position="79"/>
        <end position="102"/>
    </location>
</feature>
<dbReference type="OrthoDB" id="5966662at2"/>
<evidence type="ECO:0000313" key="2">
    <source>
        <dbReference type="EMBL" id="KAB8160313.1"/>
    </source>
</evidence>
<dbReference type="AlphaFoldDB" id="A0A5N5ZWY3"/>
<feature type="transmembrane region" description="Helical" evidence="1">
    <location>
        <begin position="16"/>
        <end position="35"/>
    </location>
</feature>
<dbReference type="RefSeq" id="WP_139674150.1">
    <property type="nucleotide sequence ID" value="NZ_VDLY02000022.1"/>
</dbReference>
<comment type="caution">
    <text evidence="2">The sequence shown here is derived from an EMBL/GenBank/DDBJ whole genome shotgun (WGS) entry which is preliminary data.</text>
</comment>
<feature type="transmembrane region" description="Helical" evidence="1">
    <location>
        <begin position="114"/>
        <end position="132"/>
    </location>
</feature>
<evidence type="ECO:0000256" key="1">
    <source>
        <dbReference type="SAM" id="Phobius"/>
    </source>
</evidence>
<dbReference type="InterPro" id="IPR021215">
    <property type="entry name" value="DUF2752"/>
</dbReference>
<gene>
    <name evidence="2" type="ORF">FH607_027275</name>
</gene>